<evidence type="ECO:0000313" key="3">
    <source>
        <dbReference type="EMBL" id="GAB1222868.1"/>
    </source>
</evidence>
<comment type="caution">
    <text evidence="3">The sequence shown here is derived from an EMBL/GenBank/DDBJ whole genome shotgun (WGS) entry which is preliminary data.</text>
</comment>
<proteinExistence type="predicted"/>
<reference evidence="3 4" key="1">
    <citation type="journal article" date="2019" name="PLoS Negl. Trop. Dis.">
        <title>Whole genome sequencing of Entamoeba nuttalli reveals mammalian host-related molecular signatures and a novel octapeptide-repeat surface protein.</title>
        <authorList>
            <person name="Tanaka M."/>
            <person name="Makiuchi T."/>
            <person name="Komiyama T."/>
            <person name="Shiina T."/>
            <person name="Osaki K."/>
            <person name="Tachibana H."/>
        </authorList>
    </citation>
    <scope>NUCLEOTIDE SEQUENCE [LARGE SCALE GENOMIC DNA]</scope>
    <source>
        <strain evidence="3 4">P19-061405</strain>
    </source>
</reference>
<evidence type="ECO:0000259" key="2">
    <source>
        <dbReference type="PROSITE" id="PS50235"/>
    </source>
</evidence>
<dbReference type="PANTHER" id="PTHR24006:SF827">
    <property type="entry name" value="UBIQUITIN CARBOXYL-TERMINAL HYDROLASE 34"/>
    <property type="match status" value="1"/>
</dbReference>
<sequence>MDKSNFKEESKEKDNKNIVERIEESIKKRNREESKEIKREIKEKEIKEEELEEIENVIERNRINEGNKEIYEELIKIPQIQRYIIKNIIKEIEINYELYDQFNINLTEESIKEICNDIIKEKGNENKIIQLLKLLSKWEFESLNEEEKNCIKNCIIQSNNKLIIQIGCSILRKDQNNIHYFIDLMNIGNDFVAETAADNLFSECLDDNVLNTLRRSILNNMPPVCERVQDIIISVLQANNPKMKDIEKIKIALELSRYNHLHDLRKYIIHIVVEEKTPLNEIIQCCFEVLSKKLNYQIDLVESIRFILERLIPFNQQLNPRRMQLKYNNNFIIVYCRQTAEELIQQLNKNGVIIAFGDVIPKNTALEDVGLKEGDEIMIDENVEYETTITNTIKFIDITKIENDVTQLINGNINGKLQILEVLPFIKQKFEPNYIPYKYYNYYKQQNDIELLHEELLLFDINDINNKDTLEVYCKLLTLLSNDICKTIIETKCEEINNENGMKFIQQLFITPELHCVIPNELWKWVNKIVNKLQGNEKHSFCFNAVKLYKDNHEFINEVIKMKDIVLVSMLLNQNPTPYIIEQCKNIFNLFKDNIQRQKELKQFNELDYYYSIIQYYSPNPNEVIEYINQTISTRRRWILLTSLKTIHNINEIVKINNTISYEGINEFDFSGFYNPSKLCYMTSVLVQLLSIEEFQTILRQTSCKSRVILLLISALKYFTKNGEDFKIENLLLELQKYTKMELNEFNDVSEFMMLLWDVLEKELPEEEFKQLEKHFIFQTKNKTSEGIQKDKHLFLIIPFGVKSIEEYIIERNDELQTIEEYPDYLQIQFQRSLYDSNKTQWKNNDEISFGYSIKLPLNNGEKENYILKGIIVHFGTVNIGHYISYVLNPENNIDWIYFNDDKVEKISWYNFNIQQKCFGKKDKNEYISTAYILIYQKQSKLNKNINQIFHFVEETHPFDIPLPNLMVDKFFSFSLQSNLKLQDIRILHYLKNYMFDITNYQIVTKMIKLLTSESDIVRKTVLQMFLNYHKSVKHIDFRFIDVIVHYVSSFYSMFYPSPSIHLKEFITYLNVFCEGDDVEINSFRRIIIIYATKSLSLLNLMSRSTIEEGLEKLFYHLISISHPTIQDIDQDNQIMRWVLTTDGGSKIIKELYNGMFLKLVFIIKKCFACDEEEMYLDLFKMILTSNDKKAIFSLLSIYSEFNRSSINKPLPEAYCYGLLTLIEPTRHGMNVIQLILSIKNPLITECLDKMYGSYDLFKTTIRKYAHSLDSSLDTFEDSKLKMYELGYSDVYDECAKH</sequence>
<accession>A0ABQ0DJ43</accession>
<dbReference type="Proteomes" id="UP001628156">
    <property type="component" value="Unassembled WGS sequence"/>
</dbReference>
<dbReference type="EMBL" id="BAAFRS010000122">
    <property type="protein sequence ID" value="GAB1222868.1"/>
    <property type="molecule type" value="Genomic_DNA"/>
</dbReference>
<dbReference type="InterPro" id="IPR038765">
    <property type="entry name" value="Papain-like_cys_pep_sf"/>
</dbReference>
<gene>
    <name evidence="3" type="ORF">ENUP19_0122G0010</name>
</gene>
<dbReference type="PROSITE" id="PS00973">
    <property type="entry name" value="USP_2"/>
    <property type="match status" value="1"/>
</dbReference>
<dbReference type="PROSITE" id="PS50235">
    <property type="entry name" value="USP_3"/>
    <property type="match status" value="1"/>
</dbReference>
<evidence type="ECO:0000313" key="4">
    <source>
        <dbReference type="Proteomes" id="UP001628156"/>
    </source>
</evidence>
<dbReference type="PANTHER" id="PTHR24006">
    <property type="entry name" value="UBIQUITIN CARBOXYL-TERMINAL HYDROLASE"/>
    <property type="match status" value="1"/>
</dbReference>
<keyword evidence="1" id="KW-0175">Coiled coil</keyword>
<name>A0ABQ0DJ43_9EUKA</name>
<evidence type="ECO:0000256" key="1">
    <source>
        <dbReference type="SAM" id="Coils"/>
    </source>
</evidence>
<dbReference type="Gene3D" id="3.90.70.10">
    <property type="entry name" value="Cysteine proteinases"/>
    <property type="match status" value="2"/>
</dbReference>
<feature type="coiled-coil region" evidence="1">
    <location>
        <begin position="27"/>
        <end position="64"/>
    </location>
</feature>
<dbReference type="InterPro" id="IPR001394">
    <property type="entry name" value="Peptidase_C19_UCH"/>
</dbReference>
<dbReference type="SUPFAM" id="SSF54001">
    <property type="entry name" value="Cysteine proteinases"/>
    <property type="match status" value="1"/>
</dbReference>
<protein>
    <recommendedName>
        <fullName evidence="2">USP domain-containing protein</fullName>
    </recommendedName>
</protein>
<feature type="domain" description="USP" evidence="2">
    <location>
        <begin position="671"/>
        <end position="939"/>
    </location>
</feature>
<keyword evidence="4" id="KW-1185">Reference proteome</keyword>
<dbReference type="Pfam" id="PF00443">
    <property type="entry name" value="UCH"/>
    <property type="match status" value="1"/>
</dbReference>
<dbReference type="InterPro" id="IPR050164">
    <property type="entry name" value="Peptidase_C19"/>
</dbReference>
<dbReference type="InterPro" id="IPR028889">
    <property type="entry name" value="USP"/>
</dbReference>
<dbReference type="InterPro" id="IPR018200">
    <property type="entry name" value="USP_CS"/>
</dbReference>
<dbReference type="CDD" id="cd02257">
    <property type="entry name" value="Peptidase_C19"/>
    <property type="match status" value="1"/>
</dbReference>
<organism evidence="3 4">
    <name type="scientific">Entamoeba nuttalli</name>
    <dbReference type="NCBI Taxonomy" id="412467"/>
    <lineage>
        <taxon>Eukaryota</taxon>
        <taxon>Amoebozoa</taxon>
        <taxon>Evosea</taxon>
        <taxon>Archamoebae</taxon>
        <taxon>Mastigamoebida</taxon>
        <taxon>Entamoebidae</taxon>
        <taxon>Entamoeba</taxon>
    </lineage>
</organism>